<accession>A0A8S5TTR1</accession>
<name>A0A8S5TTR1_9CAUD</name>
<dbReference type="EMBL" id="BK015927">
    <property type="protein sequence ID" value="DAF85604.1"/>
    <property type="molecule type" value="Genomic_DNA"/>
</dbReference>
<organism evidence="1">
    <name type="scientific">Siphoviridae sp. ct5jB2</name>
    <dbReference type="NCBI Taxonomy" id="2825337"/>
    <lineage>
        <taxon>Viruses</taxon>
        <taxon>Duplodnaviria</taxon>
        <taxon>Heunggongvirae</taxon>
        <taxon>Uroviricota</taxon>
        <taxon>Caudoviricetes</taxon>
    </lineage>
</organism>
<sequence length="85" mass="9545">MKQIIKLIDIDVDGCGTNIETMIQVEGKQELTNGIIQGIKDTIKKYKRENDGVYDTNSIVNVVCEYLETEGYMCDYVSADVTIGF</sequence>
<evidence type="ECO:0000313" key="1">
    <source>
        <dbReference type="EMBL" id="DAF85604.1"/>
    </source>
</evidence>
<protein>
    <submittedName>
        <fullName evidence="1">Uncharacterized protein</fullName>
    </submittedName>
</protein>
<proteinExistence type="predicted"/>
<reference evidence="1" key="1">
    <citation type="journal article" date="2021" name="Proc. Natl. Acad. Sci. U.S.A.">
        <title>A Catalog of Tens of Thousands of Viruses from Human Metagenomes Reveals Hidden Associations with Chronic Diseases.</title>
        <authorList>
            <person name="Tisza M.J."/>
            <person name="Buck C.B."/>
        </authorList>
    </citation>
    <scope>NUCLEOTIDE SEQUENCE</scope>
    <source>
        <strain evidence="1">Ct5jB2</strain>
    </source>
</reference>